<comment type="caution">
    <text evidence="9">The sequence shown here is derived from an EMBL/GenBank/DDBJ whole genome shotgun (WGS) entry which is preliminary data.</text>
</comment>
<gene>
    <name evidence="9" type="ORF">FBUS_10737</name>
</gene>
<evidence type="ECO:0000256" key="4">
    <source>
        <dbReference type="ARBA" id="ARBA00022840"/>
    </source>
</evidence>
<dbReference type="SMART" id="SM00487">
    <property type="entry name" value="DEXDc"/>
    <property type="match status" value="1"/>
</dbReference>
<keyword evidence="10" id="KW-1185">Reference proteome</keyword>
<dbReference type="Proteomes" id="UP000728185">
    <property type="component" value="Unassembled WGS sequence"/>
</dbReference>
<dbReference type="AlphaFoldDB" id="A0A8E0VM30"/>
<evidence type="ECO:0000259" key="8">
    <source>
        <dbReference type="PROSITE" id="PS51195"/>
    </source>
</evidence>
<dbReference type="GO" id="GO:0003724">
    <property type="term" value="F:RNA helicase activity"/>
    <property type="evidence" value="ECO:0007669"/>
    <property type="project" value="UniProtKB-EC"/>
</dbReference>
<evidence type="ECO:0000313" key="9">
    <source>
        <dbReference type="EMBL" id="KAA0195717.1"/>
    </source>
</evidence>
<dbReference type="OrthoDB" id="10259640at2759"/>
<keyword evidence="1 6" id="KW-0547">Nucleotide-binding</keyword>
<reference evidence="9" key="1">
    <citation type="submission" date="2019-05" db="EMBL/GenBank/DDBJ databases">
        <title>Annotation for the trematode Fasciolopsis buski.</title>
        <authorList>
            <person name="Choi Y.-J."/>
        </authorList>
    </citation>
    <scope>NUCLEOTIDE SEQUENCE</scope>
    <source>
        <strain evidence="9">HT</strain>
        <tissue evidence="9">Whole worm</tissue>
    </source>
</reference>
<dbReference type="PROSITE" id="PS51195">
    <property type="entry name" value="Q_MOTIF"/>
    <property type="match status" value="1"/>
</dbReference>
<keyword evidence="6" id="KW-0694">RNA-binding</keyword>
<dbReference type="PROSITE" id="PS51192">
    <property type="entry name" value="HELICASE_ATP_BIND_1"/>
    <property type="match status" value="1"/>
</dbReference>
<evidence type="ECO:0000256" key="2">
    <source>
        <dbReference type="ARBA" id="ARBA00022801"/>
    </source>
</evidence>
<dbReference type="GO" id="GO:0005524">
    <property type="term" value="F:ATP binding"/>
    <property type="evidence" value="ECO:0007669"/>
    <property type="project" value="UniProtKB-UniRule"/>
</dbReference>
<accession>A0A8E0VM30</accession>
<organism evidence="9 10">
    <name type="scientific">Fasciolopsis buskii</name>
    <dbReference type="NCBI Taxonomy" id="27845"/>
    <lineage>
        <taxon>Eukaryota</taxon>
        <taxon>Metazoa</taxon>
        <taxon>Spiralia</taxon>
        <taxon>Lophotrochozoa</taxon>
        <taxon>Platyhelminthes</taxon>
        <taxon>Trematoda</taxon>
        <taxon>Digenea</taxon>
        <taxon>Plagiorchiida</taxon>
        <taxon>Echinostomata</taxon>
        <taxon>Echinostomatoidea</taxon>
        <taxon>Fasciolidae</taxon>
        <taxon>Fasciolopsis</taxon>
    </lineage>
</organism>
<feature type="domain" description="Helicase ATP-binding" evidence="7">
    <location>
        <begin position="46"/>
        <end position="268"/>
    </location>
</feature>
<evidence type="ECO:0000256" key="1">
    <source>
        <dbReference type="ARBA" id="ARBA00022741"/>
    </source>
</evidence>
<dbReference type="GO" id="GO:0003723">
    <property type="term" value="F:RNA binding"/>
    <property type="evidence" value="ECO:0007669"/>
    <property type="project" value="UniProtKB-UniRule"/>
</dbReference>
<evidence type="ECO:0000259" key="7">
    <source>
        <dbReference type="PROSITE" id="PS51192"/>
    </source>
</evidence>
<evidence type="ECO:0000313" key="10">
    <source>
        <dbReference type="Proteomes" id="UP000728185"/>
    </source>
</evidence>
<keyword evidence="4 6" id="KW-0067">ATP-binding</keyword>
<proteinExistence type="inferred from homology"/>
<dbReference type="InterPro" id="IPR027417">
    <property type="entry name" value="P-loop_NTPase"/>
</dbReference>
<comment type="catalytic activity">
    <reaction evidence="6">
        <text>ATP + H2O = ADP + phosphate + H(+)</text>
        <dbReference type="Rhea" id="RHEA:13065"/>
        <dbReference type="ChEBI" id="CHEBI:15377"/>
        <dbReference type="ChEBI" id="CHEBI:15378"/>
        <dbReference type="ChEBI" id="CHEBI:30616"/>
        <dbReference type="ChEBI" id="CHEBI:43474"/>
        <dbReference type="ChEBI" id="CHEBI:456216"/>
        <dbReference type="EC" id="3.6.4.13"/>
    </reaction>
</comment>
<dbReference type="InterPro" id="IPR014014">
    <property type="entry name" value="RNA_helicase_DEAD_Q_motif"/>
</dbReference>
<feature type="domain" description="DEAD-box RNA helicase Q" evidence="8">
    <location>
        <begin position="15"/>
        <end position="43"/>
    </location>
</feature>
<sequence length="417" mass="45950">MILSKSCQVDPATLKYFDKFPLSKPTRSALKTDGFTKPTEIQRLALKHALLGCDIVVVADTESGKTLSFFMPVLKKLFVERVTTFDGPAAVILTPTRELSRQICLVLKRFCANFKFTILDIMGDKNSASKRLEWSAVSGANILIGTPGPLAQYMTENLVLDMSNLRILVHDEADRLLDSTFRGDMNTIMTNINPERRSSSLQSSSGSACSMAMVARYAFNAYLNDYCLGSGAPNKQTFCISSVFNLSALPLPEFAESLGLPSLPDLPKRFSAWMSGVSTSPDSVKQLNTASWGPTPKASEVSERSGIECDENDEFLRRKSQYVSALGHLNQQNPSQKLLELVESFSDSSNSDTETKSTKKTFDQATKVDITSSKKKTRVQRVKSELRRTIHTHSKVVFDESGQPVVKTIGGVPVRGF</sequence>
<dbReference type="SUPFAM" id="SSF52540">
    <property type="entry name" value="P-loop containing nucleoside triphosphate hydrolases"/>
    <property type="match status" value="1"/>
</dbReference>
<dbReference type="PANTHER" id="PTHR24031">
    <property type="entry name" value="RNA HELICASE"/>
    <property type="match status" value="1"/>
</dbReference>
<protein>
    <recommendedName>
        <fullName evidence="6">ATP-dependent RNA helicase</fullName>
        <ecNumber evidence="6">3.6.4.13</ecNumber>
    </recommendedName>
</protein>
<comment type="function">
    <text evidence="6">RNA helicase.</text>
</comment>
<dbReference type="InterPro" id="IPR014001">
    <property type="entry name" value="Helicase_ATP-bd"/>
</dbReference>
<dbReference type="Pfam" id="PF00270">
    <property type="entry name" value="DEAD"/>
    <property type="match status" value="1"/>
</dbReference>
<comment type="similarity">
    <text evidence="6">Belongs to the DEAD box helicase family.</text>
</comment>
<feature type="short sequence motif" description="Q motif" evidence="5">
    <location>
        <begin position="15"/>
        <end position="43"/>
    </location>
</feature>
<keyword evidence="2 6" id="KW-0378">Hydrolase</keyword>
<name>A0A8E0VM30_9TREM</name>
<dbReference type="EC" id="3.6.4.13" evidence="6"/>
<keyword evidence="3 6" id="KW-0347">Helicase</keyword>
<dbReference type="GO" id="GO:0016787">
    <property type="term" value="F:hydrolase activity"/>
    <property type="evidence" value="ECO:0007669"/>
    <property type="project" value="UniProtKB-KW"/>
</dbReference>
<dbReference type="EMBL" id="LUCM01003488">
    <property type="protein sequence ID" value="KAA0195717.1"/>
    <property type="molecule type" value="Genomic_DNA"/>
</dbReference>
<evidence type="ECO:0000256" key="5">
    <source>
        <dbReference type="PROSITE-ProRule" id="PRU00552"/>
    </source>
</evidence>
<evidence type="ECO:0000256" key="3">
    <source>
        <dbReference type="ARBA" id="ARBA00022806"/>
    </source>
</evidence>
<evidence type="ECO:0000256" key="6">
    <source>
        <dbReference type="RuleBase" id="RU365068"/>
    </source>
</evidence>
<comment type="domain">
    <text evidence="6">The Q motif is unique to and characteristic of the DEAD box family of RNA helicases and controls ATP binding and hydrolysis.</text>
</comment>
<dbReference type="Gene3D" id="3.40.50.300">
    <property type="entry name" value="P-loop containing nucleotide triphosphate hydrolases"/>
    <property type="match status" value="1"/>
</dbReference>
<dbReference type="InterPro" id="IPR011545">
    <property type="entry name" value="DEAD/DEAH_box_helicase_dom"/>
</dbReference>